<feature type="transmembrane region" description="Helical" evidence="5">
    <location>
        <begin position="124"/>
        <end position="141"/>
    </location>
</feature>
<keyword evidence="8" id="KW-1185">Reference proteome</keyword>
<proteinExistence type="predicted"/>
<dbReference type="AlphaFoldDB" id="A0A3B4B898"/>
<evidence type="ECO:0000313" key="8">
    <source>
        <dbReference type="Proteomes" id="UP000261520"/>
    </source>
</evidence>
<evidence type="ECO:0000313" key="7">
    <source>
        <dbReference type="Ensembl" id="ENSPMGP00000025723.1"/>
    </source>
</evidence>
<accession>A0A3B4B898</accession>
<keyword evidence="4 5" id="KW-0472">Membrane</keyword>
<dbReference type="SUPFAM" id="SSF103473">
    <property type="entry name" value="MFS general substrate transporter"/>
    <property type="match status" value="1"/>
</dbReference>
<reference evidence="7" key="2">
    <citation type="submission" date="2025-09" db="UniProtKB">
        <authorList>
            <consortium name="Ensembl"/>
        </authorList>
    </citation>
    <scope>IDENTIFICATION</scope>
</reference>
<evidence type="ECO:0000256" key="4">
    <source>
        <dbReference type="ARBA" id="ARBA00023136"/>
    </source>
</evidence>
<dbReference type="Ensembl" id="ENSPMGT00000027396.1">
    <property type="protein sequence ID" value="ENSPMGP00000025723.1"/>
    <property type="gene ID" value="ENSPMGG00000020761.1"/>
</dbReference>
<protein>
    <recommendedName>
        <fullName evidence="6">Major facilitator superfamily (MFS) profile domain-containing protein</fullName>
    </recommendedName>
</protein>
<dbReference type="GO" id="GO:0016020">
    <property type="term" value="C:membrane"/>
    <property type="evidence" value="ECO:0007669"/>
    <property type="project" value="UniProtKB-SubCell"/>
</dbReference>
<reference evidence="7" key="1">
    <citation type="submission" date="2025-08" db="UniProtKB">
        <authorList>
            <consortium name="Ensembl"/>
        </authorList>
    </citation>
    <scope>IDENTIFICATION</scope>
</reference>
<dbReference type="Proteomes" id="UP000261520">
    <property type="component" value="Unplaced"/>
</dbReference>
<keyword evidence="2 5" id="KW-0812">Transmembrane</keyword>
<evidence type="ECO:0000256" key="1">
    <source>
        <dbReference type="ARBA" id="ARBA00004141"/>
    </source>
</evidence>
<dbReference type="Gene3D" id="1.20.1250.20">
    <property type="entry name" value="MFS general substrate transporter like domains"/>
    <property type="match status" value="1"/>
</dbReference>
<keyword evidence="3 5" id="KW-1133">Transmembrane helix</keyword>
<dbReference type="STRING" id="409849.ENSPMGP00000025723"/>
<sequence length="329" mass="37629">MNYYDEVTAFLGNWGRFQKILFFILCASVIPNGLGVLSVVFIVDNPKHHCSIPDVNLTEDWLQAIIPIEVSCIFAIVSAFFAFILVYLHVVLWSKDLKGHRLTWLRTDHPDWDYFGLSDQWKQPFTSTIYFVGVLVGSFFCGQLSDRFGRKPVFFITLGIQTLFTFLQVFSTSWEMYSVLMFFSGLGQIANYASAFVLGAEVFCGNVQTVYTTAGVCLGFSTGYMLLPLFAYFIRQWRFLVLAIALPGAVVIPLWWITPESPRWLLSQGRVEEAEAIIKKAADMNKVKAPSVIFKNYKVDHGNPRQYTVIDLYRNREMRLPSIILPLTW</sequence>
<feature type="domain" description="Major facilitator superfamily (MFS) profile" evidence="6">
    <location>
        <begin position="75"/>
        <end position="329"/>
    </location>
</feature>
<organism evidence="7 8">
    <name type="scientific">Periophthalmus magnuspinnatus</name>
    <dbReference type="NCBI Taxonomy" id="409849"/>
    <lineage>
        <taxon>Eukaryota</taxon>
        <taxon>Metazoa</taxon>
        <taxon>Chordata</taxon>
        <taxon>Craniata</taxon>
        <taxon>Vertebrata</taxon>
        <taxon>Euteleostomi</taxon>
        <taxon>Actinopterygii</taxon>
        <taxon>Neopterygii</taxon>
        <taxon>Teleostei</taxon>
        <taxon>Neoteleostei</taxon>
        <taxon>Acanthomorphata</taxon>
        <taxon>Gobiaria</taxon>
        <taxon>Gobiiformes</taxon>
        <taxon>Gobioidei</taxon>
        <taxon>Gobiidae</taxon>
        <taxon>Oxudercinae</taxon>
        <taxon>Periophthalmus</taxon>
    </lineage>
</organism>
<feature type="transmembrane region" description="Helical" evidence="5">
    <location>
        <begin position="210"/>
        <end position="233"/>
    </location>
</feature>
<name>A0A3B4B898_9GOBI</name>
<dbReference type="InterPro" id="IPR005828">
    <property type="entry name" value="MFS_sugar_transport-like"/>
</dbReference>
<evidence type="ECO:0000256" key="5">
    <source>
        <dbReference type="SAM" id="Phobius"/>
    </source>
</evidence>
<feature type="transmembrane region" description="Helical" evidence="5">
    <location>
        <begin position="20"/>
        <end position="43"/>
    </location>
</feature>
<evidence type="ECO:0000256" key="2">
    <source>
        <dbReference type="ARBA" id="ARBA00022692"/>
    </source>
</evidence>
<dbReference type="GO" id="GO:0022857">
    <property type="term" value="F:transmembrane transporter activity"/>
    <property type="evidence" value="ECO:0007669"/>
    <property type="project" value="InterPro"/>
</dbReference>
<dbReference type="InterPro" id="IPR036259">
    <property type="entry name" value="MFS_trans_sf"/>
</dbReference>
<dbReference type="PROSITE" id="PS50850">
    <property type="entry name" value="MFS"/>
    <property type="match status" value="1"/>
</dbReference>
<feature type="transmembrane region" description="Helical" evidence="5">
    <location>
        <begin position="64"/>
        <end position="88"/>
    </location>
</feature>
<feature type="transmembrane region" description="Helical" evidence="5">
    <location>
        <begin position="153"/>
        <end position="170"/>
    </location>
</feature>
<dbReference type="InterPro" id="IPR020846">
    <property type="entry name" value="MFS_dom"/>
</dbReference>
<evidence type="ECO:0000259" key="6">
    <source>
        <dbReference type="PROSITE" id="PS50850"/>
    </source>
</evidence>
<dbReference type="PANTHER" id="PTHR24064">
    <property type="entry name" value="SOLUTE CARRIER FAMILY 22 MEMBER"/>
    <property type="match status" value="1"/>
</dbReference>
<evidence type="ECO:0000256" key="3">
    <source>
        <dbReference type="ARBA" id="ARBA00022989"/>
    </source>
</evidence>
<feature type="transmembrane region" description="Helical" evidence="5">
    <location>
        <begin position="239"/>
        <end position="257"/>
    </location>
</feature>
<comment type="subcellular location">
    <subcellularLocation>
        <location evidence="1">Membrane</location>
        <topology evidence="1">Multi-pass membrane protein</topology>
    </subcellularLocation>
</comment>
<dbReference type="Pfam" id="PF00083">
    <property type="entry name" value="Sugar_tr"/>
    <property type="match status" value="1"/>
</dbReference>